<organism evidence="1 2">
    <name type="scientific">Aspergillus saccharolyticus JOP 1030-1</name>
    <dbReference type="NCBI Taxonomy" id="1450539"/>
    <lineage>
        <taxon>Eukaryota</taxon>
        <taxon>Fungi</taxon>
        <taxon>Dikarya</taxon>
        <taxon>Ascomycota</taxon>
        <taxon>Pezizomycotina</taxon>
        <taxon>Eurotiomycetes</taxon>
        <taxon>Eurotiomycetidae</taxon>
        <taxon>Eurotiales</taxon>
        <taxon>Aspergillaceae</taxon>
        <taxon>Aspergillus</taxon>
        <taxon>Aspergillus subgen. Circumdati</taxon>
    </lineage>
</organism>
<dbReference type="Proteomes" id="UP000248349">
    <property type="component" value="Unassembled WGS sequence"/>
</dbReference>
<dbReference type="GeneID" id="37071519"/>
<dbReference type="EMBL" id="KZ821245">
    <property type="protein sequence ID" value="PYH43278.1"/>
    <property type="molecule type" value="Genomic_DNA"/>
</dbReference>
<gene>
    <name evidence="1" type="ORF">BP01DRAFT_107235</name>
</gene>
<evidence type="ECO:0000313" key="1">
    <source>
        <dbReference type="EMBL" id="PYH43278.1"/>
    </source>
</evidence>
<evidence type="ECO:0000313" key="2">
    <source>
        <dbReference type="Proteomes" id="UP000248349"/>
    </source>
</evidence>
<proteinExistence type="predicted"/>
<reference evidence="1 2" key="1">
    <citation type="submission" date="2016-12" db="EMBL/GenBank/DDBJ databases">
        <title>The genomes of Aspergillus section Nigri reveals drivers in fungal speciation.</title>
        <authorList>
            <consortium name="DOE Joint Genome Institute"/>
            <person name="Vesth T.C."/>
            <person name="Nybo J."/>
            <person name="Theobald S."/>
            <person name="Brandl J."/>
            <person name="Frisvad J.C."/>
            <person name="Nielsen K.F."/>
            <person name="Lyhne E.K."/>
            <person name="Kogle M.E."/>
            <person name="Kuo A."/>
            <person name="Riley R."/>
            <person name="Clum A."/>
            <person name="Nolan M."/>
            <person name="Lipzen A."/>
            <person name="Salamov A."/>
            <person name="Henrissat B."/>
            <person name="Wiebenga A."/>
            <person name="De Vries R.P."/>
            <person name="Grigoriev I.V."/>
            <person name="Mortensen U.H."/>
            <person name="Andersen M.R."/>
            <person name="Baker S.E."/>
        </authorList>
    </citation>
    <scope>NUCLEOTIDE SEQUENCE [LARGE SCALE GENOMIC DNA]</scope>
    <source>
        <strain evidence="1 2">JOP 1030-1</strain>
    </source>
</reference>
<sequence length="80" mass="9030">MDLSVRFFECNSLYFDKVMQEARALWAWLRRTSIPGTMTPPLSLTLILHFLSLLSNLSLDDCRVSSVVNAHDRKYGGGPA</sequence>
<protein>
    <submittedName>
        <fullName evidence="1">Uncharacterized protein</fullName>
    </submittedName>
</protein>
<dbReference type="RefSeq" id="XP_025429260.1">
    <property type="nucleotide sequence ID" value="XM_025570291.1"/>
</dbReference>
<accession>A0A318ZT89</accession>
<name>A0A318ZT89_9EURO</name>
<dbReference type="AlphaFoldDB" id="A0A318ZT89"/>
<keyword evidence="2" id="KW-1185">Reference proteome</keyword>